<keyword evidence="3" id="KW-0540">Nuclease</keyword>
<keyword evidence="3" id="KW-0378">Hydrolase</keyword>
<comment type="caution">
    <text evidence="3">The sequence shown here is derived from an EMBL/GenBank/DDBJ whole genome shotgun (WGS) entry which is preliminary data.</text>
</comment>
<dbReference type="GO" id="GO:0003676">
    <property type="term" value="F:nucleic acid binding"/>
    <property type="evidence" value="ECO:0007669"/>
    <property type="project" value="InterPro"/>
</dbReference>
<evidence type="ECO:0000259" key="1">
    <source>
        <dbReference type="Pfam" id="PF08721"/>
    </source>
</evidence>
<feature type="domain" description="TnsA endonuclease C-terminal" evidence="1">
    <location>
        <begin position="138"/>
        <end position="213"/>
    </location>
</feature>
<dbReference type="Gene3D" id="3.40.1350.10">
    <property type="match status" value="1"/>
</dbReference>
<dbReference type="RefSeq" id="WP_201431371.1">
    <property type="nucleotide sequence ID" value="NZ_JAEQBW010000004.1"/>
</dbReference>
<gene>
    <name evidence="3" type="ORF">JKA74_11670</name>
</gene>
<dbReference type="InterPro" id="IPR011856">
    <property type="entry name" value="tRNA_endonuc-like_dom_sf"/>
</dbReference>
<organism evidence="3 4">
    <name type="scientific">Marivirga aurantiaca</name>
    <dbReference type="NCBI Taxonomy" id="2802615"/>
    <lineage>
        <taxon>Bacteria</taxon>
        <taxon>Pseudomonadati</taxon>
        <taxon>Bacteroidota</taxon>
        <taxon>Cytophagia</taxon>
        <taxon>Cytophagales</taxon>
        <taxon>Marivirgaceae</taxon>
        <taxon>Marivirga</taxon>
    </lineage>
</organism>
<accession>A0A934WZE3</accession>
<dbReference type="InterPro" id="IPR014833">
    <property type="entry name" value="TnsA_N"/>
</dbReference>
<evidence type="ECO:0000313" key="3">
    <source>
        <dbReference type="EMBL" id="MBK6265697.1"/>
    </source>
</evidence>
<keyword evidence="3" id="KW-0255">Endonuclease</keyword>
<dbReference type="GO" id="GO:0004519">
    <property type="term" value="F:endonuclease activity"/>
    <property type="evidence" value="ECO:0007669"/>
    <property type="project" value="UniProtKB-KW"/>
</dbReference>
<dbReference type="Pfam" id="PF08722">
    <property type="entry name" value="Tn7_TnsA-like_N"/>
    <property type="match status" value="1"/>
</dbReference>
<evidence type="ECO:0000313" key="4">
    <source>
        <dbReference type="Proteomes" id="UP000611723"/>
    </source>
</evidence>
<feature type="domain" description="TnsA endonuclease N-terminal" evidence="2">
    <location>
        <begin position="50"/>
        <end position="136"/>
    </location>
</feature>
<dbReference type="Pfam" id="PF08721">
    <property type="entry name" value="Tn7_Tnp_TnsA_C"/>
    <property type="match status" value="1"/>
</dbReference>
<proteinExistence type="predicted"/>
<dbReference type="Proteomes" id="UP000611723">
    <property type="component" value="Unassembled WGS sequence"/>
</dbReference>
<sequence>MENFENYSPVRKIGKNHTSLTGRISSQNSDRLYSFESSLERDFIQITDFNPYVYRFIEQPLTISYIDEIGAGRTYTPDFLIFYKNDNPRHERLKPLLVEVKYRDELKKNWNKYKPKFKAASEFCQEKDWNFKFITEREIRGDYLFNVKFLNNYKNSEDVRIEDVSFLLDNLELMKETTPKDLLNATCSSEKRRGFLLFTLWHMVSIDMIKMDLSLRVSMNSLIWI</sequence>
<reference evidence="3" key="1">
    <citation type="submission" date="2021-01" db="EMBL/GenBank/DDBJ databases">
        <title>Marivirga aurantiaca sp. nov., isolated from intertidal surface sediments.</title>
        <authorList>
            <person name="Zhang M."/>
        </authorList>
    </citation>
    <scope>NUCLEOTIDE SEQUENCE</scope>
    <source>
        <strain evidence="3">S37H4</strain>
    </source>
</reference>
<keyword evidence="4" id="KW-1185">Reference proteome</keyword>
<dbReference type="AlphaFoldDB" id="A0A934WZE3"/>
<name>A0A934WZE3_9BACT</name>
<protein>
    <submittedName>
        <fullName evidence="3">Heteromeric transposase endonuclease subunit TnsA</fullName>
    </submittedName>
</protein>
<dbReference type="InterPro" id="IPR014832">
    <property type="entry name" value="TnsA_C"/>
</dbReference>
<evidence type="ECO:0000259" key="2">
    <source>
        <dbReference type="Pfam" id="PF08722"/>
    </source>
</evidence>
<dbReference type="EMBL" id="JAEQBW010000004">
    <property type="protein sequence ID" value="MBK6265697.1"/>
    <property type="molecule type" value="Genomic_DNA"/>
</dbReference>